<dbReference type="EMBL" id="NOKA02000026">
    <property type="protein sequence ID" value="RDY30892.1"/>
    <property type="molecule type" value="Genomic_DNA"/>
</dbReference>
<dbReference type="OrthoDB" id="1957356at2"/>
<comment type="caution">
    <text evidence="2">The sequence shown here is derived from an EMBL/GenBank/DDBJ whole genome shotgun (WGS) entry which is preliminary data.</text>
</comment>
<evidence type="ECO:0000313" key="3">
    <source>
        <dbReference type="Proteomes" id="UP000216411"/>
    </source>
</evidence>
<dbReference type="AlphaFoldDB" id="A0A371JDU0"/>
<accession>A0A371JDU0</accession>
<dbReference type="Proteomes" id="UP000216411">
    <property type="component" value="Unassembled WGS sequence"/>
</dbReference>
<reference evidence="2 3" key="1">
    <citation type="journal article" date="2017" name="Genome Announc.">
        <title>Draft Genome Sequence of a Sporulating and Motile Strain of Lachnotalea glycerini Isolated from Water in Quebec City, Canada.</title>
        <authorList>
            <person name="Maheux A.F."/>
            <person name="Boudreau D.K."/>
            <person name="Berube E."/>
            <person name="Boissinot M."/>
            <person name="Raymond F."/>
            <person name="Brodeur S."/>
            <person name="Corbeil J."/>
            <person name="Isabel S."/>
            <person name="Omar R.F."/>
            <person name="Bergeron M.G."/>
        </authorList>
    </citation>
    <scope>NUCLEOTIDE SEQUENCE [LARGE SCALE GENOMIC DNA]</scope>
    <source>
        <strain evidence="2 3">CCRI-19302</strain>
    </source>
</reference>
<feature type="coiled-coil region" evidence="1">
    <location>
        <begin position="28"/>
        <end position="55"/>
    </location>
</feature>
<keyword evidence="3" id="KW-1185">Reference proteome</keyword>
<organism evidence="2 3">
    <name type="scientific">Lachnotalea glycerini</name>
    <dbReference type="NCBI Taxonomy" id="1763509"/>
    <lineage>
        <taxon>Bacteria</taxon>
        <taxon>Bacillati</taxon>
        <taxon>Bacillota</taxon>
        <taxon>Clostridia</taxon>
        <taxon>Lachnospirales</taxon>
        <taxon>Lachnospiraceae</taxon>
        <taxon>Lachnotalea</taxon>
    </lineage>
</organism>
<sequence length="295" mass="33901">MSEETILKNSFLGGYKKRDVIQYVDDLLEENEKKVKGMEEQITFLIKENKRLKAKTINEKPIPFPAEKGIESGNKISLKQQMELPEGSYMVSKDRVVSLPEPLPIYQTKNVKPSQDKADTAYLRQMEEETASNIAATKECVMEEQAAREYIPEEPAARGRVPEETAAREYIPEESAARERITMETEAKERATEELALEEPIMEESIMEELIMEEPVSKMPVSKKLITERQVTVKQLEKAVGKEQRLQYEAVEIERLKGELLTLKAMLKAQKQEKLVLQSKLDYSNELLLSLFKMK</sequence>
<protein>
    <submittedName>
        <fullName evidence="2">Uncharacterized protein</fullName>
    </submittedName>
</protein>
<dbReference type="RefSeq" id="WP_115804227.1">
    <property type="nucleotide sequence ID" value="NZ_NOKA02000026.1"/>
</dbReference>
<evidence type="ECO:0000313" key="2">
    <source>
        <dbReference type="EMBL" id="RDY30892.1"/>
    </source>
</evidence>
<gene>
    <name evidence="2" type="ORF">CG710_012535</name>
</gene>
<keyword evidence="1" id="KW-0175">Coiled coil</keyword>
<name>A0A371JDU0_9FIRM</name>
<evidence type="ECO:0000256" key="1">
    <source>
        <dbReference type="SAM" id="Coils"/>
    </source>
</evidence>
<proteinExistence type="predicted"/>